<dbReference type="InterPro" id="IPR001155">
    <property type="entry name" value="OxRdtase_FMN_N"/>
</dbReference>
<evidence type="ECO:0000256" key="2">
    <source>
        <dbReference type="ARBA" id="ARBA00023002"/>
    </source>
</evidence>
<proteinExistence type="predicted"/>
<accession>M2Z4K1</accession>
<dbReference type="SUPFAM" id="SSF51395">
    <property type="entry name" value="FMN-linked oxidoreductases"/>
    <property type="match status" value="1"/>
</dbReference>
<dbReference type="InterPro" id="IPR013783">
    <property type="entry name" value="Ig-like_fold"/>
</dbReference>
<dbReference type="RefSeq" id="WP_008618708.1">
    <property type="nucleotide sequence ID" value="NZ_AONQ01000038.1"/>
</dbReference>
<feature type="domain" description="NADH:flavin oxidoreductase/NADH oxidase N-terminal" evidence="4">
    <location>
        <begin position="115"/>
        <end position="224"/>
    </location>
</feature>
<dbReference type="Pfam" id="PF00724">
    <property type="entry name" value="Oxidored_FMN"/>
    <property type="match status" value="3"/>
</dbReference>
<keyword evidence="1" id="KW-0285">Flavoprotein</keyword>
<feature type="compositionally biased region" description="Basic and acidic residues" evidence="3">
    <location>
        <begin position="472"/>
        <end position="486"/>
    </location>
</feature>
<evidence type="ECO:0000313" key="6">
    <source>
        <dbReference type="Proteomes" id="UP000011744"/>
    </source>
</evidence>
<gene>
    <name evidence="5" type="ORF">H261_14210</name>
</gene>
<dbReference type="PANTHER" id="PTHR43656">
    <property type="entry name" value="BINDING OXIDOREDUCTASE, PUTATIVE (AFU_ORTHOLOGUE AFUA_2G08260)-RELATED"/>
    <property type="match status" value="1"/>
</dbReference>
<dbReference type="STRING" id="1244869.H261_14210"/>
<evidence type="ECO:0000256" key="3">
    <source>
        <dbReference type="SAM" id="MobiDB-lite"/>
    </source>
</evidence>
<evidence type="ECO:0000313" key="5">
    <source>
        <dbReference type="EMBL" id="EME69290.1"/>
    </source>
</evidence>
<keyword evidence="6" id="KW-1185">Reference proteome</keyword>
<dbReference type="InterPro" id="IPR013785">
    <property type="entry name" value="Aldolase_TIM"/>
</dbReference>
<dbReference type="SUPFAM" id="SSF49265">
    <property type="entry name" value="Fibronectin type III"/>
    <property type="match status" value="1"/>
</dbReference>
<feature type="region of interest" description="Disordered" evidence="3">
    <location>
        <begin position="463"/>
        <end position="486"/>
    </location>
</feature>
<dbReference type="OrthoDB" id="9804454at2"/>
<dbReference type="EMBL" id="AONQ01000038">
    <property type="protein sequence ID" value="EME69290.1"/>
    <property type="molecule type" value="Genomic_DNA"/>
</dbReference>
<feature type="domain" description="NADH:flavin oxidoreductase/NADH oxidase N-terminal" evidence="4">
    <location>
        <begin position="4"/>
        <end position="102"/>
    </location>
</feature>
<evidence type="ECO:0000256" key="1">
    <source>
        <dbReference type="ARBA" id="ARBA00022630"/>
    </source>
</evidence>
<protein>
    <submittedName>
        <fullName evidence="5">NADH:flavin oxidoreductase</fullName>
    </submittedName>
</protein>
<sequence>MKFLEPLDLQGMVIPNRVMVPAMVTRLADEEGWVTQEIQDRYVRYAKGGVGLIVVEAMAIHHSNAGPLLRISDQKFVPGLAEMVKQIHGASDSKVVPQIIHFMKISKSGWRQTVDMLSHEDIDTIVEQFGDAVARAREAGFDGAELHAAHAYTLSSFLSRRNMRKDEYGGSMEGRLRILGRVVESVRRKAGADFPVGIRILADEFITDGSTVSDSKLIALRMAQLGLAYISLSVGGKFEDAEHAAGQVPHPYNGYSGDRCMPGAQYPAALHAGLTREIKAFLNAKGYQVPVAGAGKISDPDDAERVLADGSMDFVGIARGLLADPDWVLKVARGEIDRIVKCDYCNVCKHLDGAHKKVVCFLWPKGMMQAPDDNAQGSAPGWPNGSANLRVGLNGDTATLQWDKAEGAARYDVYRASDDGDVVIEDAVKVTRWMDNSILGGLTYRYYVRACSASGQAGAPSNVVMIKPDGPSVERDREADRAPAMA</sequence>
<evidence type="ECO:0000259" key="4">
    <source>
        <dbReference type="Pfam" id="PF00724"/>
    </source>
</evidence>
<dbReference type="InterPro" id="IPR051799">
    <property type="entry name" value="NADH_flavin_oxidoreductase"/>
</dbReference>
<comment type="caution">
    <text evidence="5">The sequence shown here is derived from an EMBL/GenBank/DDBJ whole genome shotgun (WGS) entry which is preliminary data.</text>
</comment>
<dbReference type="PATRIC" id="fig|1244869.3.peg.2862"/>
<feature type="domain" description="NADH:flavin oxidoreductase/NADH oxidase N-terminal" evidence="4">
    <location>
        <begin position="285"/>
        <end position="334"/>
    </location>
</feature>
<name>M2Z4K1_9PROT</name>
<dbReference type="CDD" id="cd02803">
    <property type="entry name" value="OYE_like_FMN_family"/>
    <property type="match status" value="1"/>
</dbReference>
<dbReference type="Proteomes" id="UP000011744">
    <property type="component" value="Unassembled WGS sequence"/>
</dbReference>
<dbReference type="Gene3D" id="3.20.20.70">
    <property type="entry name" value="Aldolase class I"/>
    <property type="match status" value="1"/>
</dbReference>
<reference evidence="5 6" key="1">
    <citation type="journal article" date="2014" name="Genome Announc.">
        <title>Draft Genome Sequence of Magnetospirillum sp. Strain SO-1, a Freshwater Magnetotactic Bacterium Isolated from the Ol'khovka River, Russia.</title>
        <authorList>
            <person name="Grouzdev D.S."/>
            <person name="Dziuba M.V."/>
            <person name="Sukhacheva M.S."/>
            <person name="Mardanov A.V."/>
            <person name="Beletskiy A.V."/>
            <person name="Kuznetsov B.B."/>
            <person name="Skryabin K.G."/>
        </authorList>
    </citation>
    <scope>NUCLEOTIDE SEQUENCE [LARGE SCALE GENOMIC DNA]</scope>
    <source>
        <strain evidence="5 6">SO-1</strain>
    </source>
</reference>
<dbReference type="Gene3D" id="2.60.40.10">
    <property type="entry name" value="Immunoglobulins"/>
    <property type="match status" value="1"/>
</dbReference>
<dbReference type="AlphaFoldDB" id="M2Z4K1"/>
<dbReference type="InterPro" id="IPR036116">
    <property type="entry name" value="FN3_sf"/>
</dbReference>
<dbReference type="GO" id="GO:0016491">
    <property type="term" value="F:oxidoreductase activity"/>
    <property type="evidence" value="ECO:0007669"/>
    <property type="project" value="UniProtKB-KW"/>
</dbReference>
<dbReference type="GO" id="GO:0010181">
    <property type="term" value="F:FMN binding"/>
    <property type="evidence" value="ECO:0007669"/>
    <property type="project" value="InterPro"/>
</dbReference>
<organism evidence="5 6">
    <name type="scientific">Paramagnetospirillum caucaseum</name>
    <dbReference type="NCBI Taxonomy" id="1244869"/>
    <lineage>
        <taxon>Bacteria</taxon>
        <taxon>Pseudomonadati</taxon>
        <taxon>Pseudomonadota</taxon>
        <taxon>Alphaproteobacteria</taxon>
        <taxon>Rhodospirillales</taxon>
        <taxon>Magnetospirillaceae</taxon>
        <taxon>Paramagnetospirillum</taxon>
    </lineage>
</organism>
<keyword evidence="2" id="KW-0560">Oxidoreductase</keyword>
<dbReference type="PANTHER" id="PTHR43656:SF2">
    <property type="entry name" value="BINDING OXIDOREDUCTASE, PUTATIVE (AFU_ORTHOLOGUE AFUA_2G08260)-RELATED"/>
    <property type="match status" value="1"/>
</dbReference>
<dbReference type="eggNOG" id="COG1902">
    <property type="taxonomic scope" value="Bacteria"/>
</dbReference>